<evidence type="ECO:0000256" key="2">
    <source>
        <dbReference type="SAM" id="SignalP"/>
    </source>
</evidence>
<evidence type="ECO:0000256" key="1">
    <source>
        <dbReference type="SAM" id="MobiDB-lite"/>
    </source>
</evidence>
<accession>A0A0W0G1L8</accession>
<feature type="chain" id="PRO_5006902278" evidence="2">
    <location>
        <begin position="23"/>
        <end position="425"/>
    </location>
</feature>
<evidence type="ECO:0000313" key="3">
    <source>
        <dbReference type="EMBL" id="KTB42486.1"/>
    </source>
</evidence>
<dbReference type="eggNOG" id="ENOG502SJRQ">
    <property type="taxonomic scope" value="Eukaryota"/>
</dbReference>
<organism evidence="3 4">
    <name type="scientific">Moniliophthora roreri</name>
    <name type="common">Frosty pod rot fungus</name>
    <name type="synonym">Monilia roreri</name>
    <dbReference type="NCBI Taxonomy" id="221103"/>
    <lineage>
        <taxon>Eukaryota</taxon>
        <taxon>Fungi</taxon>
        <taxon>Dikarya</taxon>
        <taxon>Basidiomycota</taxon>
        <taxon>Agaricomycotina</taxon>
        <taxon>Agaricomycetes</taxon>
        <taxon>Agaricomycetidae</taxon>
        <taxon>Agaricales</taxon>
        <taxon>Marasmiineae</taxon>
        <taxon>Marasmiaceae</taxon>
        <taxon>Moniliophthora</taxon>
    </lineage>
</organism>
<proteinExistence type="predicted"/>
<feature type="compositionally biased region" description="Low complexity" evidence="1">
    <location>
        <begin position="323"/>
        <end position="366"/>
    </location>
</feature>
<dbReference type="PROSITE" id="PS51257">
    <property type="entry name" value="PROKAR_LIPOPROTEIN"/>
    <property type="match status" value="1"/>
</dbReference>
<protein>
    <submittedName>
        <fullName evidence="3">Uncharacterized protein</fullName>
    </submittedName>
</protein>
<reference evidence="3 4" key="1">
    <citation type="submission" date="2015-12" db="EMBL/GenBank/DDBJ databases">
        <title>Draft genome sequence of Moniliophthora roreri, the causal agent of frosty pod rot of cacao.</title>
        <authorList>
            <person name="Aime M.C."/>
            <person name="Diaz-Valderrama J.R."/>
            <person name="Kijpornyongpan T."/>
            <person name="Phillips-Mora W."/>
        </authorList>
    </citation>
    <scope>NUCLEOTIDE SEQUENCE [LARGE SCALE GENOMIC DNA]</scope>
    <source>
        <strain evidence="3 4">MCA 2952</strain>
    </source>
</reference>
<feature type="signal peptide" evidence="2">
    <location>
        <begin position="1"/>
        <end position="22"/>
    </location>
</feature>
<sequence length="425" mass="45150">MKSKQTLLTLVSLLFCASTALAASSCVTFDSNWNLYAFGFDGKDYSAGTQDSWGSGSPEDITASGRPAFNTANVTCYLAQYYNAIYFLNADSSNPTSVYIYDAAAKSWSTQSVNPGGPDPANAVSILDHDTNVFYTMSNRQLSSLNMDNLKTKASPDAISWENVGNPSFSVDGYQPVMGLASNHIHFINVPGVGAGKADIFVIHFSYWQPETQTYSGDQFPAQHGQVASIFKDESWQLEFAYFPDDGSGTYIINVETNATKALPGIPSKDASATYAASTNTLVSSSSGGIQYMPYNPSGDNSGAQWTAVQKLASLKAAASTGSASGSGPSGSSSNKAHSANPTGTSSSGNTRTSGNGSGNTTTSGSNGAGALKAGREVVLGWDTLRSSVVFFFRFGWTRTDVLALEIDRWTDHWTIFSYSLAYLY</sequence>
<dbReference type="EMBL" id="LATX01001328">
    <property type="protein sequence ID" value="KTB42486.1"/>
    <property type="molecule type" value="Genomic_DNA"/>
</dbReference>
<name>A0A0W0G1L8_MONRR</name>
<comment type="caution">
    <text evidence="3">The sequence shown here is derived from an EMBL/GenBank/DDBJ whole genome shotgun (WGS) entry which is preliminary data.</text>
</comment>
<gene>
    <name evidence="3" type="ORF">WG66_4932</name>
</gene>
<keyword evidence="2" id="KW-0732">Signal</keyword>
<evidence type="ECO:0000313" key="4">
    <source>
        <dbReference type="Proteomes" id="UP000054988"/>
    </source>
</evidence>
<dbReference type="Proteomes" id="UP000054988">
    <property type="component" value="Unassembled WGS sequence"/>
</dbReference>
<dbReference type="AlphaFoldDB" id="A0A0W0G1L8"/>
<feature type="region of interest" description="Disordered" evidence="1">
    <location>
        <begin position="323"/>
        <end position="370"/>
    </location>
</feature>